<dbReference type="EMBL" id="LR796284">
    <property type="protein sequence ID" value="CAB4134308.1"/>
    <property type="molecule type" value="Genomic_DNA"/>
</dbReference>
<evidence type="ECO:0000313" key="1">
    <source>
        <dbReference type="EMBL" id="CAB4134308.1"/>
    </source>
</evidence>
<accession>A0A6J5LI65</accession>
<name>A0A6J5LI65_9CAUD</name>
<reference evidence="1" key="1">
    <citation type="submission" date="2020-04" db="EMBL/GenBank/DDBJ databases">
        <authorList>
            <person name="Chiriac C."/>
            <person name="Salcher M."/>
            <person name="Ghai R."/>
            <person name="Kavagutti S V."/>
        </authorList>
    </citation>
    <scope>NUCLEOTIDE SEQUENCE</scope>
</reference>
<gene>
    <name evidence="1" type="ORF">UFOVP273_41</name>
</gene>
<organism evidence="1">
    <name type="scientific">uncultured Caudovirales phage</name>
    <dbReference type="NCBI Taxonomy" id="2100421"/>
    <lineage>
        <taxon>Viruses</taxon>
        <taxon>Duplodnaviria</taxon>
        <taxon>Heunggongvirae</taxon>
        <taxon>Uroviricota</taxon>
        <taxon>Caudoviricetes</taxon>
        <taxon>Peduoviridae</taxon>
        <taxon>Maltschvirus</taxon>
        <taxon>Maltschvirus maltsch</taxon>
    </lineage>
</organism>
<proteinExistence type="predicted"/>
<sequence length="208" mass="23826">MATRRSKNADEEKLDSATLERVISLLEPTTDAKPITKKEACSILNITYNTTRLAKLIEVYKEKKAREAAQRASKRGKPATQDEIVYAIKSYLEGEPVDTISNSLYRSAGFVNKILEDFGVPIRARSQNYFEPEMIPDAAVRDRFTPGQIVYSARYDSTARIEKELDTKYQGEYCYRIWLLSEKWQQYALQPASELASLEHLEKLGIKF</sequence>
<protein>
    <submittedName>
        <fullName evidence="1">Uncharacterized protein</fullName>
    </submittedName>
</protein>